<dbReference type="InterPro" id="IPR045912">
    <property type="entry name" value="FOXJ2/3-like"/>
</dbReference>
<dbReference type="GO" id="GO:0000978">
    <property type="term" value="F:RNA polymerase II cis-regulatory region sequence-specific DNA binding"/>
    <property type="evidence" value="ECO:0007669"/>
    <property type="project" value="TreeGrafter"/>
</dbReference>
<dbReference type="PROSITE" id="PS00658">
    <property type="entry name" value="FORK_HEAD_2"/>
    <property type="match status" value="1"/>
</dbReference>
<evidence type="ECO:0000259" key="6">
    <source>
        <dbReference type="PROSITE" id="PS50039"/>
    </source>
</evidence>
<evidence type="ECO:0000256" key="2">
    <source>
        <dbReference type="ARBA" id="ARBA00023125"/>
    </source>
</evidence>
<evidence type="ECO:0000313" key="8">
    <source>
        <dbReference type="Proteomes" id="UP000716291"/>
    </source>
</evidence>
<dbReference type="SMART" id="SM00339">
    <property type="entry name" value="FH"/>
    <property type="match status" value="1"/>
</dbReference>
<dbReference type="OrthoDB" id="5954824at2759"/>
<proteinExistence type="predicted"/>
<comment type="subcellular location">
    <subcellularLocation>
        <location evidence="5">Nucleus</location>
    </subcellularLocation>
</comment>
<dbReference type="PANTHER" id="PTHR46078">
    <property type="entry name" value="FORKHEAD BOX PROTEIN J2 FAMILY MEMBER"/>
    <property type="match status" value="1"/>
</dbReference>
<evidence type="ECO:0000256" key="4">
    <source>
        <dbReference type="ARBA" id="ARBA00023242"/>
    </source>
</evidence>
<dbReference type="PROSITE" id="PS50039">
    <property type="entry name" value="FORK_HEAD_3"/>
    <property type="match status" value="1"/>
</dbReference>
<comment type="caution">
    <text evidence="7">The sequence shown here is derived from an EMBL/GenBank/DDBJ whole genome shotgun (WGS) entry which is preliminary data.</text>
</comment>
<dbReference type="PROSITE" id="PS00657">
    <property type="entry name" value="FORK_HEAD_1"/>
    <property type="match status" value="1"/>
</dbReference>
<dbReference type="AlphaFoldDB" id="A0A9P7BVU4"/>
<evidence type="ECO:0000256" key="1">
    <source>
        <dbReference type="ARBA" id="ARBA00023015"/>
    </source>
</evidence>
<keyword evidence="8" id="KW-1185">Reference proteome</keyword>
<gene>
    <name evidence="7" type="ORF">G6F64_002287</name>
</gene>
<dbReference type="InterPro" id="IPR036388">
    <property type="entry name" value="WH-like_DNA-bd_sf"/>
</dbReference>
<evidence type="ECO:0000256" key="5">
    <source>
        <dbReference type="PROSITE-ProRule" id="PRU00089"/>
    </source>
</evidence>
<dbReference type="InterPro" id="IPR036390">
    <property type="entry name" value="WH_DNA-bd_sf"/>
</dbReference>
<dbReference type="FunFam" id="1.10.10.10:FF:000135">
    <property type="entry name" value="forkhead box protein G1"/>
    <property type="match status" value="1"/>
</dbReference>
<dbReference type="InterPro" id="IPR030456">
    <property type="entry name" value="TF_fork_head_CS_2"/>
</dbReference>
<dbReference type="InterPro" id="IPR001766">
    <property type="entry name" value="Fork_head_dom"/>
</dbReference>
<sequence>MTGLHSAYYTSSVTWHGEDNSLDKSTLPPIHQMSKNISETANTTGDIPYQLKTYSAHNSNMSTNDEGQSSTLSSQKDYSIKNVHIEKNTKGKPPYSYATLIKYAIENSKKKRLTLSEIYQWVIDHYPYYNSAGTGWKNSIRHNLSLNKSFVRVPRPVNEPGKGAYWQLDYQSVQPNTTVEATERDRLKLPYLPPSQHFNRSLPLDLNMNTKFIPAPFYETPSNKPHHCKHFSPHCYHHYHRHQYHQNHHNHHSHRVDITQNKYAYPSNHLTHNNKIQVGAFYPHSKQNNSSTTLPVTTIPYSNSSAINFDD</sequence>
<dbReference type="Proteomes" id="UP000716291">
    <property type="component" value="Unassembled WGS sequence"/>
</dbReference>
<evidence type="ECO:0000256" key="3">
    <source>
        <dbReference type="ARBA" id="ARBA00023163"/>
    </source>
</evidence>
<dbReference type="PRINTS" id="PR00053">
    <property type="entry name" value="FORKHEAD"/>
</dbReference>
<name>A0A9P7BVU4_RHIOR</name>
<dbReference type="GO" id="GO:0000981">
    <property type="term" value="F:DNA-binding transcription factor activity, RNA polymerase II-specific"/>
    <property type="evidence" value="ECO:0007669"/>
    <property type="project" value="TreeGrafter"/>
</dbReference>
<dbReference type="SUPFAM" id="SSF46785">
    <property type="entry name" value="Winged helix' DNA-binding domain"/>
    <property type="match status" value="1"/>
</dbReference>
<dbReference type="EMBL" id="JAANQT010000196">
    <property type="protein sequence ID" value="KAG1313408.1"/>
    <property type="molecule type" value="Genomic_DNA"/>
</dbReference>
<protein>
    <recommendedName>
        <fullName evidence="6">Fork-head domain-containing protein</fullName>
    </recommendedName>
</protein>
<organism evidence="7 8">
    <name type="scientific">Rhizopus oryzae</name>
    <name type="common">Mucormycosis agent</name>
    <name type="synonym">Rhizopus arrhizus var. delemar</name>
    <dbReference type="NCBI Taxonomy" id="64495"/>
    <lineage>
        <taxon>Eukaryota</taxon>
        <taxon>Fungi</taxon>
        <taxon>Fungi incertae sedis</taxon>
        <taxon>Mucoromycota</taxon>
        <taxon>Mucoromycotina</taxon>
        <taxon>Mucoromycetes</taxon>
        <taxon>Mucorales</taxon>
        <taxon>Mucorineae</taxon>
        <taxon>Rhizopodaceae</taxon>
        <taxon>Rhizopus</taxon>
    </lineage>
</organism>
<feature type="domain" description="Fork-head" evidence="6">
    <location>
        <begin position="92"/>
        <end position="188"/>
    </location>
</feature>
<keyword evidence="3" id="KW-0804">Transcription</keyword>
<dbReference type="Pfam" id="PF00250">
    <property type="entry name" value="Forkhead"/>
    <property type="match status" value="1"/>
</dbReference>
<dbReference type="GO" id="GO:0005634">
    <property type="term" value="C:nucleus"/>
    <property type="evidence" value="ECO:0007669"/>
    <property type="project" value="UniProtKB-SubCell"/>
</dbReference>
<keyword evidence="4 5" id="KW-0539">Nucleus</keyword>
<keyword evidence="2 5" id="KW-0238">DNA-binding</keyword>
<reference evidence="7" key="1">
    <citation type="journal article" date="2020" name="Microb. Genom.">
        <title>Genetic diversity of clinical and environmental Mucorales isolates obtained from an investigation of mucormycosis cases among solid organ transplant recipients.</title>
        <authorList>
            <person name="Nguyen M.H."/>
            <person name="Kaul D."/>
            <person name="Muto C."/>
            <person name="Cheng S.J."/>
            <person name="Richter R.A."/>
            <person name="Bruno V.M."/>
            <person name="Liu G."/>
            <person name="Beyhan S."/>
            <person name="Sundermann A.J."/>
            <person name="Mounaud S."/>
            <person name="Pasculle A.W."/>
            <person name="Nierman W.C."/>
            <person name="Driscoll E."/>
            <person name="Cumbie R."/>
            <person name="Clancy C.J."/>
            <person name="Dupont C.L."/>
        </authorList>
    </citation>
    <scope>NUCLEOTIDE SEQUENCE</scope>
    <source>
        <strain evidence="7">GL11</strain>
    </source>
</reference>
<feature type="DNA-binding region" description="Fork-head" evidence="5">
    <location>
        <begin position="92"/>
        <end position="188"/>
    </location>
</feature>
<dbReference type="InterPro" id="IPR018122">
    <property type="entry name" value="TF_fork_head_CS_1"/>
</dbReference>
<keyword evidence="1" id="KW-0805">Transcription regulation</keyword>
<dbReference type="PANTHER" id="PTHR46078:SF2">
    <property type="entry name" value="FORK-HEAD DOMAIN-CONTAINING PROTEIN"/>
    <property type="match status" value="1"/>
</dbReference>
<dbReference type="Gene3D" id="1.10.10.10">
    <property type="entry name" value="Winged helix-like DNA-binding domain superfamily/Winged helix DNA-binding domain"/>
    <property type="match status" value="1"/>
</dbReference>
<dbReference type="CDD" id="cd20024">
    <property type="entry name" value="FH_FOXJ2-like"/>
    <property type="match status" value="1"/>
</dbReference>
<accession>A0A9P7BVU4</accession>
<evidence type="ECO:0000313" key="7">
    <source>
        <dbReference type="EMBL" id="KAG1313408.1"/>
    </source>
</evidence>